<sequence>MADGEAAPCEKTEVEVGDGIAVDTAPCSDRAGEDSKRGREDDESEVNSEKRVKLSAADGESAANPPVSVGPKTFTSSVAMFDYFYKLLHTWPPKVDLNKYEHMMLLELVKKGHSEPDKKIGSGVKVFQVRFHPQYKSRCFFLVREDESADDFSFRKCVDRLIPLPENMQVQQDANRALQGRRGRGGGRGRGRGRSHGK</sequence>
<dbReference type="Proteomes" id="UP000015453">
    <property type="component" value="Unassembled WGS sequence"/>
</dbReference>
<gene>
    <name evidence="2" type="ORF">M569_10774</name>
</gene>
<evidence type="ECO:0000313" key="2">
    <source>
        <dbReference type="EMBL" id="EPS64007.1"/>
    </source>
</evidence>
<accession>S8DVR3</accession>
<dbReference type="InterPro" id="IPR044673">
    <property type="entry name" value="DCL-like"/>
</dbReference>
<feature type="compositionally biased region" description="Basic and acidic residues" evidence="1">
    <location>
        <begin position="30"/>
        <end position="40"/>
    </location>
</feature>
<evidence type="ECO:0000313" key="3">
    <source>
        <dbReference type="Proteomes" id="UP000015453"/>
    </source>
</evidence>
<dbReference type="OrthoDB" id="409625at2759"/>
<dbReference type="AlphaFoldDB" id="S8DVR3"/>
<dbReference type="EMBL" id="AUSU01005099">
    <property type="protein sequence ID" value="EPS64007.1"/>
    <property type="molecule type" value="Genomic_DNA"/>
</dbReference>
<keyword evidence="3" id="KW-1185">Reference proteome</keyword>
<dbReference type="Pfam" id="PF11523">
    <property type="entry name" value="DUF3223"/>
    <property type="match status" value="1"/>
</dbReference>
<protein>
    <submittedName>
        <fullName evidence="2">Uncharacterized protein</fullName>
    </submittedName>
</protein>
<organism evidence="2 3">
    <name type="scientific">Genlisea aurea</name>
    <dbReference type="NCBI Taxonomy" id="192259"/>
    <lineage>
        <taxon>Eukaryota</taxon>
        <taxon>Viridiplantae</taxon>
        <taxon>Streptophyta</taxon>
        <taxon>Embryophyta</taxon>
        <taxon>Tracheophyta</taxon>
        <taxon>Spermatophyta</taxon>
        <taxon>Magnoliopsida</taxon>
        <taxon>eudicotyledons</taxon>
        <taxon>Gunneridae</taxon>
        <taxon>Pentapetalae</taxon>
        <taxon>asterids</taxon>
        <taxon>lamiids</taxon>
        <taxon>Lamiales</taxon>
        <taxon>Lentibulariaceae</taxon>
        <taxon>Genlisea</taxon>
    </lineage>
</organism>
<evidence type="ECO:0000256" key="1">
    <source>
        <dbReference type="SAM" id="MobiDB-lite"/>
    </source>
</evidence>
<comment type="caution">
    <text evidence="2">The sequence shown here is derived from an EMBL/GenBank/DDBJ whole genome shotgun (WGS) entry which is preliminary data.</text>
</comment>
<feature type="region of interest" description="Disordered" evidence="1">
    <location>
        <begin position="1"/>
        <end position="69"/>
    </location>
</feature>
<dbReference type="GO" id="GO:0009507">
    <property type="term" value="C:chloroplast"/>
    <property type="evidence" value="ECO:0007669"/>
    <property type="project" value="TreeGrafter"/>
</dbReference>
<dbReference type="GO" id="GO:0017126">
    <property type="term" value="P:nucleologenesis"/>
    <property type="evidence" value="ECO:0007669"/>
    <property type="project" value="TreeGrafter"/>
</dbReference>
<dbReference type="Gene3D" id="3.10.450.40">
    <property type="match status" value="1"/>
</dbReference>
<dbReference type="GO" id="GO:0005634">
    <property type="term" value="C:nucleus"/>
    <property type="evidence" value="ECO:0007669"/>
    <property type="project" value="TreeGrafter"/>
</dbReference>
<dbReference type="PANTHER" id="PTHR33415">
    <property type="entry name" value="PROTEIN EMBRYO DEFECTIVE 514"/>
    <property type="match status" value="1"/>
</dbReference>
<name>S8DVR3_9LAMI</name>
<dbReference type="GO" id="GO:1901259">
    <property type="term" value="P:chloroplast rRNA processing"/>
    <property type="evidence" value="ECO:0007669"/>
    <property type="project" value="TreeGrafter"/>
</dbReference>
<dbReference type="PANTHER" id="PTHR33415:SF12">
    <property type="entry name" value="PROTEIN EMBRYO DEFECTIVE 514"/>
    <property type="match status" value="1"/>
</dbReference>
<proteinExistence type="predicted"/>
<feature type="compositionally biased region" description="Basic residues" evidence="1">
    <location>
        <begin position="179"/>
        <end position="198"/>
    </location>
</feature>
<reference evidence="2 3" key="1">
    <citation type="journal article" date="2013" name="BMC Genomics">
        <title>The miniature genome of a carnivorous plant Genlisea aurea contains a low number of genes and short non-coding sequences.</title>
        <authorList>
            <person name="Leushkin E.V."/>
            <person name="Sutormin R.A."/>
            <person name="Nabieva E.R."/>
            <person name="Penin A.A."/>
            <person name="Kondrashov A.S."/>
            <person name="Logacheva M.D."/>
        </authorList>
    </citation>
    <scope>NUCLEOTIDE SEQUENCE [LARGE SCALE GENOMIC DNA]</scope>
</reference>
<feature type="region of interest" description="Disordered" evidence="1">
    <location>
        <begin position="169"/>
        <end position="198"/>
    </location>
</feature>
<dbReference type="GO" id="GO:0009658">
    <property type="term" value="P:chloroplast organization"/>
    <property type="evidence" value="ECO:0007669"/>
    <property type="project" value="TreeGrafter"/>
</dbReference>
<dbReference type="FunFam" id="3.10.450.40:FF:000016">
    <property type="entry name" value="Predicted protein"/>
    <property type="match status" value="1"/>
</dbReference>